<evidence type="ECO:0000259" key="5">
    <source>
        <dbReference type="PROSITE" id="PS50808"/>
    </source>
</evidence>
<dbReference type="GO" id="GO:0005634">
    <property type="term" value="C:nucleus"/>
    <property type="evidence" value="ECO:0007669"/>
    <property type="project" value="TreeGrafter"/>
</dbReference>
<sequence length="158" mass="17717">MEERIEFDPLGTGASTEPHVPVDTATSVLQKCKPVKLRSNVWPHFDRFKNEFGDKRAWCKYCHKDYTREGANGTSGLTAHLRNCNVYNLASNQSKLSFQTSTEDGVSLQNWTFDKNLCDEMCSIFLIDLIVCCLLLRAVCLLVSELMCVGSVAIKSSD</sequence>
<evidence type="ECO:0000256" key="4">
    <source>
        <dbReference type="PROSITE-ProRule" id="PRU00027"/>
    </source>
</evidence>
<dbReference type="InterPro" id="IPR036236">
    <property type="entry name" value="Znf_C2H2_sf"/>
</dbReference>
<dbReference type="SMART" id="SM00614">
    <property type="entry name" value="ZnF_BED"/>
    <property type="match status" value="1"/>
</dbReference>
<dbReference type="AlphaFoldDB" id="A0AAD8H371"/>
<reference evidence="6" key="2">
    <citation type="submission" date="2023-05" db="EMBL/GenBank/DDBJ databases">
        <authorList>
            <person name="Schelkunov M.I."/>
        </authorList>
    </citation>
    <scope>NUCLEOTIDE SEQUENCE</scope>
    <source>
        <strain evidence="6">Hsosn_3</strain>
        <tissue evidence="6">Leaf</tissue>
    </source>
</reference>
<dbReference type="InterPro" id="IPR053031">
    <property type="entry name" value="Cuticle_assoc_protein"/>
</dbReference>
<feature type="domain" description="BED-type" evidence="5">
    <location>
        <begin position="36"/>
        <end position="92"/>
    </location>
</feature>
<evidence type="ECO:0000313" key="6">
    <source>
        <dbReference type="EMBL" id="KAK1358795.1"/>
    </source>
</evidence>
<evidence type="ECO:0000313" key="7">
    <source>
        <dbReference type="Proteomes" id="UP001237642"/>
    </source>
</evidence>
<dbReference type="Pfam" id="PF02892">
    <property type="entry name" value="zf-BED"/>
    <property type="match status" value="1"/>
</dbReference>
<keyword evidence="2 4" id="KW-0863">Zinc-finger</keyword>
<keyword evidence="3" id="KW-0862">Zinc</keyword>
<dbReference type="PANTHER" id="PTHR34396">
    <property type="entry name" value="OS03G0264950 PROTEIN-RELATED"/>
    <property type="match status" value="1"/>
</dbReference>
<keyword evidence="1" id="KW-0479">Metal-binding</keyword>
<protein>
    <recommendedName>
        <fullName evidence="5">BED-type domain-containing protein</fullName>
    </recommendedName>
</protein>
<dbReference type="Proteomes" id="UP001237642">
    <property type="component" value="Unassembled WGS sequence"/>
</dbReference>
<dbReference type="InterPro" id="IPR003656">
    <property type="entry name" value="Znf_BED"/>
</dbReference>
<dbReference type="PANTHER" id="PTHR34396:SF27">
    <property type="entry name" value="OS08G0208700 PROTEIN"/>
    <property type="match status" value="1"/>
</dbReference>
<proteinExistence type="predicted"/>
<evidence type="ECO:0000256" key="1">
    <source>
        <dbReference type="ARBA" id="ARBA00022723"/>
    </source>
</evidence>
<evidence type="ECO:0000256" key="2">
    <source>
        <dbReference type="ARBA" id="ARBA00022771"/>
    </source>
</evidence>
<reference evidence="6" key="1">
    <citation type="submission" date="2023-02" db="EMBL/GenBank/DDBJ databases">
        <title>Genome of toxic invasive species Heracleum sosnowskyi carries increased number of genes despite the absence of recent whole-genome duplications.</title>
        <authorList>
            <person name="Schelkunov M."/>
            <person name="Shtratnikova V."/>
            <person name="Makarenko M."/>
            <person name="Klepikova A."/>
            <person name="Omelchenko D."/>
            <person name="Novikova G."/>
            <person name="Obukhova E."/>
            <person name="Bogdanov V."/>
            <person name="Penin A."/>
            <person name="Logacheva M."/>
        </authorList>
    </citation>
    <scope>NUCLEOTIDE SEQUENCE</scope>
    <source>
        <strain evidence="6">Hsosn_3</strain>
        <tissue evidence="6">Leaf</tissue>
    </source>
</reference>
<comment type="caution">
    <text evidence="6">The sequence shown here is derived from an EMBL/GenBank/DDBJ whole genome shotgun (WGS) entry which is preliminary data.</text>
</comment>
<accession>A0AAD8H371</accession>
<dbReference type="GO" id="GO:1990837">
    <property type="term" value="F:sequence-specific double-stranded DNA binding"/>
    <property type="evidence" value="ECO:0007669"/>
    <property type="project" value="TreeGrafter"/>
</dbReference>
<evidence type="ECO:0000256" key="3">
    <source>
        <dbReference type="ARBA" id="ARBA00022833"/>
    </source>
</evidence>
<organism evidence="6 7">
    <name type="scientific">Heracleum sosnowskyi</name>
    <dbReference type="NCBI Taxonomy" id="360622"/>
    <lineage>
        <taxon>Eukaryota</taxon>
        <taxon>Viridiplantae</taxon>
        <taxon>Streptophyta</taxon>
        <taxon>Embryophyta</taxon>
        <taxon>Tracheophyta</taxon>
        <taxon>Spermatophyta</taxon>
        <taxon>Magnoliopsida</taxon>
        <taxon>eudicotyledons</taxon>
        <taxon>Gunneridae</taxon>
        <taxon>Pentapetalae</taxon>
        <taxon>asterids</taxon>
        <taxon>campanulids</taxon>
        <taxon>Apiales</taxon>
        <taxon>Apiaceae</taxon>
        <taxon>Apioideae</taxon>
        <taxon>apioid superclade</taxon>
        <taxon>Tordylieae</taxon>
        <taxon>Tordyliinae</taxon>
        <taxon>Heracleum</taxon>
    </lineage>
</organism>
<keyword evidence="7" id="KW-1185">Reference proteome</keyword>
<dbReference type="GO" id="GO:0008270">
    <property type="term" value="F:zinc ion binding"/>
    <property type="evidence" value="ECO:0007669"/>
    <property type="project" value="UniProtKB-KW"/>
</dbReference>
<dbReference type="SUPFAM" id="SSF57667">
    <property type="entry name" value="beta-beta-alpha zinc fingers"/>
    <property type="match status" value="1"/>
</dbReference>
<dbReference type="GO" id="GO:0006357">
    <property type="term" value="P:regulation of transcription by RNA polymerase II"/>
    <property type="evidence" value="ECO:0007669"/>
    <property type="project" value="TreeGrafter"/>
</dbReference>
<dbReference type="EMBL" id="JAUIZM010000010">
    <property type="protein sequence ID" value="KAK1358795.1"/>
    <property type="molecule type" value="Genomic_DNA"/>
</dbReference>
<gene>
    <name evidence="6" type="ORF">POM88_043269</name>
</gene>
<dbReference type="PROSITE" id="PS50808">
    <property type="entry name" value="ZF_BED"/>
    <property type="match status" value="1"/>
</dbReference>
<name>A0AAD8H371_9APIA</name>